<dbReference type="EMBL" id="GL736251">
    <property type="protein sequence ID" value="EFX60498.1"/>
    <property type="molecule type" value="Genomic_DNA"/>
</dbReference>
<accession>E9I682</accession>
<gene>
    <name evidence="1" type="ORF">DAPPUDRAFT_277145</name>
</gene>
<sequence>MPTNGTTTTIDNLTNSECEYRAQFTPNLPSPSLTAQHNSLEAMGFEGGYMPDNGNDSYEPYQYVDATNCPEVDK</sequence>
<evidence type="ECO:0000313" key="2">
    <source>
        <dbReference type="Proteomes" id="UP000000305"/>
    </source>
</evidence>
<dbReference type="AlphaFoldDB" id="E9I682"/>
<protein>
    <submittedName>
        <fullName evidence="1">Uncharacterized protein</fullName>
    </submittedName>
</protein>
<dbReference type="InParanoid" id="E9I682"/>
<name>E9I682_DAPPU</name>
<keyword evidence="2" id="KW-1185">Reference proteome</keyword>
<proteinExistence type="predicted"/>
<dbReference type="HOGENOM" id="CLU_2690353_0_0_1"/>
<dbReference type="KEGG" id="dpx:DAPPUDRAFT_277145"/>
<dbReference type="Proteomes" id="UP000000305">
    <property type="component" value="Unassembled WGS sequence"/>
</dbReference>
<reference evidence="1 2" key="1">
    <citation type="journal article" date="2011" name="Science">
        <title>The ecoresponsive genome of Daphnia pulex.</title>
        <authorList>
            <person name="Colbourne J.K."/>
            <person name="Pfrender M.E."/>
            <person name="Gilbert D."/>
            <person name="Thomas W.K."/>
            <person name="Tucker A."/>
            <person name="Oakley T.H."/>
            <person name="Tokishita S."/>
            <person name="Aerts A."/>
            <person name="Arnold G.J."/>
            <person name="Basu M.K."/>
            <person name="Bauer D.J."/>
            <person name="Caceres C.E."/>
            <person name="Carmel L."/>
            <person name="Casola C."/>
            <person name="Choi J.H."/>
            <person name="Detter J.C."/>
            <person name="Dong Q."/>
            <person name="Dusheyko S."/>
            <person name="Eads B.D."/>
            <person name="Frohlich T."/>
            <person name="Geiler-Samerotte K.A."/>
            <person name="Gerlach D."/>
            <person name="Hatcher P."/>
            <person name="Jogdeo S."/>
            <person name="Krijgsveld J."/>
            <person name="Kriventseva E.V."/>
            <person name="Kultz D."/>
            <person name="Laforsch C."/>
            <person name="Lindquist E."/>
            <person name="Lopez J."/>
            <person name="Manak J.R."/>
            <person name="Muller J."/>
            <person name="Pangilinan J."/>
            <person name="Patwardhan R.P."/>
            <person name="Pitluck S."/>
            <person name="Pritham E.J."/>
            <person name="Rechtsteiner A."/>
            <person name="Rho M."/>
            <person name="Rogozin I.B."/>
            <person name="Sakarya O."/>
            <person name="Salamov A."/>
            <person name="Schaack S."/>
            <person name="Shapiro H."/>
            <person name="Shiga Y."/>
            <person name="Skalitzky C."/>
            <person name="Smith Z."/>
            <person name="Souvorov A."/>
            <person name="Sung W."/>
            <person name="Tang Z."/>
            <person name="Tsuchiya D."/>
            <person name="Tu H."/>
            <person name="Vos H."/>
            <person name="Wang M."/>
            <person name="Wolf Y.I."/>
            <person name="Yamagata H."/>
            <person name="Yamada T."/>
            <person name="Ye Y."/>
            <person name="Shaw J.R."/>
            <person name="Andrews J."/>
            <person name="Crease T.J."/>
            <person name="Tang H."/>
            <person name="Lucas S.M."/>
            <person name="Robertson H.M."/>
            <person name="Bork P."/>
            <person name="Koonin E.V."/>
            <person name="Zdobnov E.M."/>
            <person name="Grigoriev I.V."/>
            <person name="Lynch M."/>
            <person name="Boore J.L."/>
        </authorList>
    </citation>
    <scope>NUCLEOTIDE SEQUENCE [LARGE SCALE GENOMIC DNA]</scope>
</reference>
<organism evidence="1 2">
    <name type="scientific">Daphnia pulex</name>
    <name type="common">Water flea</name>
    <dbReference type="NCBI Taxonomy" id="6669"/>
    <lineage>
        <taxon>Eukaryota</taxon>
        <taxon>Metazoa</taxon>
        <taxon>Ecdysozoa</taxon>
        <taxon>Arthropoda</taxon>
        <taxon>Crustacea</taxon>
        <taxon>Branchiopoda</taxon>
        <taxon>Diplostraca</taxon>
        <taxon>Cladocera</taxon>
        <taxon>Anomopoda</taxon>
        <taxon>Daphniidae</taxon>
        <taxon>Daphnia</taxon>
    </lineage>
</organism>
<evidence type="ECO:0000313" key="1">
    <source>
        <dbReference type="EMBL" id="EFX60498.1"/>
    </source>
</evidence>